<evidence type="ECO:0000313" key="1">
    <source>
        <dbReference type="EMBL" id="ACO01275.1"/>
    </source>
</evidence>
<name>C0REF3_BRUMB</name>
<accession>C0REF3</accession>
<dbReference type="HOGENOM" id="CLU_2328301_0_0_5"/>
<organism evidence="1 2">
    <name type="scientific">Brucella melitensis biotype 2 (strain ATCC 23457)</name>
    <dbReference type="NCBI Taxonomy" id="546272"/>
    <lineage>
        <taxon>Bacteria</taxon>
        <taxon>Pseudomonadati</taxon>
        <taxon>Pseudomonadota</taxon>
        <taxon>Alphaproteobacteria</taxon>
        <taxon>Hyphomicrobiales</taxon>
        <taxon>Brucellaceae</taxon>
        <taxon>Brucella/Ochrobactrum group</taxon>
        <taxon>Brucella</taxon>
    </lineage>
</organism>
<protein>
    <submittedName>
        <fullName evidence="1">Uncharacterized protein</fullName>
    </submittedName>
</protein>
<sequence>MNSQEKIAGKDAEHGFSGAAFLPAENNLANFSAILCMSAKTGSPFGETCFKLMDRQTYCANPSTEHVRKAQLFLLPAGIGMNIIPKNMRTFIEIIWVIELRQ</sequence>
<proteinExistence type="predicted"/>
<dbReference type="EMBL" id="CP001488">
    <property type="protein sequence ID" value="ACO01275.1"/>
    <property type="molecule type" value="Genomic_DNA"/>
</dbReference>
<dbReference type="AlphaFoldDB" id="C0REF3"/>
<reference evidence="2" key="1">
    <citation type="submission" date="2009-03" db="EMBL/GenBank/DDBJ databases">
        <title>Brucella melitensis ATCC 23457 whole genome shotgun sequencing project.</title>
        <authorList>
            <person name="Setubal J.C."/>
            <person name="Boyle S."/>
            <person name="Crasta O.R."/>
            <person name="Gillespie J.J."/>
            <person name="Kenyon R.W."/>
            <person name="Lu J."/>
            <person name="Mane S."/>
            <person name="Nagrani S."/>
            <person name="Shallom J.M."/>
            <person name="Shallom S."/>
            <person name="Shukla M."/>
            <person name="Snyder E.E."/>
            <person name="Sobral B.W."/>
            <person name="Wattam A.R."/>
            <person name="Will R."/>
            <person name="Williams K."/>
            <person name="Yoo H."/>
            <person name="Munk C."/>
            <person name="Tapia R."/>
            <person name="Han C."/>
            <person name="Detter J.C."/>
            <person name="Bruce D."/>
            <person name="Brettin T.S."/>
        </authorList>
    </citation>
    <scope>NUCLEOTIDE SEQUENCE [LARGE SCALE GENOMIC DNA]</scope>
    <source>
        <strain evidence="2">ATCC 23457</strain>
    </source>
</reference>
<dbReference type="Proteomes" id="UP000001748">
    <property type="component" value="Chromosome I"/>
</dbReference>
<dbReference type="KEGG" id="bmi:BMEA_A1570"/>
<gene>
    <name evidence="1" type="ordered locus">BMEA_A1570</name>
</gene>
<evidence type="ECO:0000313" key="2">
    <source>
        <dbReference type="Proteomes" id="UP000001748"/>
    </source>
</evidence>